<gene>
    <name evidence="1" type="ORF">PUN28_014868</name>
</gene>
<protein>
    <recommendedName>
        <fullName evidence="3">Ribosomal protein S14</fullName>
    </recommendedName>
</protein>
<comment type="caution">
    <text evidence="1">The sequence shown here is derived from an EMBL/GenBank/DDBJ whole genome shotgun (WGS) entry which is preliminary data.</text>
</comment>
<proteinExistence type="predicted"/>
<accession>A0AAW2EZR3</accession>
<reference evidence="1 2" key="1">
    <citation type="submission" date="2023-03" db="EMBL/GenBank/DDBJ databases">
        <title>High recombination rates correlate with genetic variation in Cardiocondyla obscurior ants.</title>
        <authorList>
            <person name="Errbii M."/>
        </authorList>
    </citation>
    <scope>NUCLEOTIDE SEQUENCE [LARGE SCALE GENOMIC DNA]</scope>
    <source>
        <strain evidence="1">Alpha-2009</strain>
        <tissue evidence="1">Whole body</tissue>
    </source>
</reference>
<keyword evidence="2" id="KW-1185">Reference proteome</keyword>
<dbReference type="AlphaFoldDB" id="A0AAW2EZR3"/>
<dbReference type="Proteomes" id="UP001430953">
    <property type="component" value="Unassembled WGS sequence"/>
</dbReference>
<evidence type="ECO:0000313" key="1">
    <source>
        <dbReference type="EMBL" id="KAL0107891.1"/>
    </source>
</evidence>
<evidence type="ECO:0008006" key="3">
    <source>
        <dbReference type="Google" id="ProtNLM"/>
    </source>
</evidence>
<organism evidence="1 2">
    <name type="scientific">Cardiocondyla obscurior</name>
    <dbReference type="NCBI Taxonomy" id="286306"/>
    <lineage>
        <taxon>Eukaryota</taxon>
        <taxon>Metazoa</taxon>
        <taxon>Ecdysozoa</taxon>
        <taxon>Arthropoda</taxon>
        <taxon>Hexapoda</taxon>
        <taxon>Insecta</taxon>
        <taxon>Pterygota</taxon>
        <taxon>Neoptera</taxon>
        <taxon>Endopterygota</taxon>
        <taxon>Hymenoptera</taxon>
        <taxon>Apocrita</taxon>
        <taxon>Aculeata</taxon>
        <taxon>Formicoidea</taxon>
        <taxon>Formicidae</taxon>
        <taxon>Myrmicinae</taxon>
        <taxon>Cardiocondyla</taxon>
    </lineage>
</organism>
<evidence type="ECO:0000313" key="2">
    <source>
        <dbReference type="Proteomes" id="UP001430953"/>
    </source>
</evidence>
<dbReference type="EMBL" id="JADYXP020000016">
    <property type="protein sequence ID" value="KAL0107891.1"/>
    <property type="molecule type" value="Genomic_DNA"/>
</dbReference>
<name>A0AAW2EZR3_9HYME</name>
<sequence>MPARLKANEPRFNIRICIFTRVETSRRHDLKLQEEMRGRACVRVHARPRMRARTVLRTRKFRYYCMRETFSILGVESKSR</sequence>